<name>A0A2P2PSZ4_RHIMU</name>
<accession>A0A2P2PSZ4</accession>
<organism evidence="1">
    <name type="scientific">Rhizophora mucronata</name>
    <name type="common">Asiatic mangrove</name>
    <dbReference type="NCBI Taxonomy" id="61149"/>
    <lineage>
        <taxon>Eukaryota</taxon>
        <taxon>Viridiplantae</taxon>
        <taxon>Streptophyta</taxon>
        <taxon>Embryophyta</taxon>
        <taxon>Tracheophyta</taxon>
        <taxon>Spermatophyta</taxon>
        <taxon>Magnoliopsida</taxon>
        <taxon>eudicotyledons</taxon>
        <taxon>Gunneridae</taxon>
        <taxon>Pentapetalae</taxon>
        <taxon>rosids</taxon>
        <taxon>fabids</taxon>
        <taxon>Malpighiales</taxon>
        <taxon>Rhizophoraceae</taxon>
        <taxon>Rhizophora</taxon>
    </lineage>
</organism>
<proteinExistence type="predicted"/>
<reference evidence="1" key="1">
    <citation type="submission" date="2018-02" db="EMBL/GenBank/DDBJ databases">
        <title>Rhizophora mucronata_Transcriptome.</title>
        <authorList>
            <person name="Meera S.P."/>
            <person name="Sreeshan A."/>
            <person name="Augustine A."/>
        </authorList>
    </citation>
    <scope>NUCLEOTIDE SEQUENCE</scope>
    <source>
        <tissue evidence="1">Leaf</tissue>
    </source>
</reference>
<protein>
    <submittedName>
        <fullName evidence="1">Uncharacterized protein</fullName>
    </submittedName>
</protein>
<evidence type="ECO:0000313" key="1">
    <source>
        <dbReference type="EMBL" id="MBX57861.1"/>
    </source>
</evidence>
<dbReference type="EMBL" id="GGEC01077377">
    <property type="protein sequence ID" value="MBX57861.1"/>
    <property type="molecule type" value="Transcribed_RNA"/>
</dbReference>
<sequence>MYRECLQKHPTHFETFLPIDRFLTSFSLPFLCKNEEFRFSFSAVPSMYLMH</sequence>
<dbReference type="AlphaFoldDB" id="A0A2P2PSZ4"/>